<protein>
    <recommendedName>
        <fullName evidence="3">YD repeat-containing protein</fullName>
    </recommendedName>
</protein>
<dbReference type="EMBL" id="JABBGF010000001">
    <property type="protein sequence ID" value="NML57513.1"/>
    <property type="molecule type" value="Genomic_DNA"/>
</dbReference>
<dbReference type="Gene3D" id="2.180.10.10">
    <property type="entry name" value="RHS repeat-associated core"/>
    <property type="match status" value="1"/>
</dbReference>
<sequence length="1141" mass="128757">MKKQVILISLLFNGFFTMQGQMSGSNPITSEIKPVSLPLAPEAYSLLKFDINPVDLSTGIPDISENIYSVNVDAHINIDLSLKYHPSGIRVKELSGLVGQGWNINAAGAITREINGLPDDKPMYGILDNGFENALAQYGASHSETAKYLYDSKYGKEDVEYDLFHFNFLNHSGSFKLNKNGSGEYIGRGGNYKISYERDSNDQNRISKFSITDDYGYIYVFDKKIIDGRITTRSLNYEQMHQCLSYSPMESTLLPPPYTMWYLSEIKKYNNSVLCEFVYNAYTEVPPPTKSEEINLRMDNLYIADLGQDEQPLPEDADAAQTCGPLFCNHRSLLPRYSSTVIQNSAGLVLTKINITNKGTIDFNIANNKMESILVKNTEGNTIKKVEFDFLTTSNGRRFLKNLFIKDKNNAQMYKYSYEYESPEMLPSVTVDNYDYWGYFNNKPNTNLIVEGKNIITENKWADKNFVLTGVLKKVILPTGGTKEFTFESNTYSKELVNPNLKYDVSENRESKSYHISKTILNGTNTSNGMPVENALIYVKDFQKININYSASQYQNIADVSEIFVQLTPIILTADPAHPLMVFQSQIDNAPEDPSRAKTYINLNSSTSNSVELYSNGYYRVSYHHINNLQYNPVTYNLDVYYYELKDNIQYLYGGGLRIKQIKVADGNSSYLKNFDYSNPSNSKQSSGEIINTPVFTKLQNYKWSQVVGQSLSGYGIVPVTTQYLSANDLGYSSVNAIKGSYVNYKYVKVSDDKGKIENMFSGYSDYTDITYDDLFYPTYKFHNQDYKIGLPKNNKIYSANNTLLKSTDNDFEIKDFTATLNSKVFDNNGGCYLQNGPWSSRVSSYNTYMANLNSQPYPSSDCGSNPLSSLITMNSLVKYGFSGVKKNTEIEFFGNNSFETITQSTYNTRDYLTKKTMASPDNSITETTYQYAHEKNNQKLINANMIGIPLETAVIKKQNASDQGKTISRTETKYDNAANLFPSSVVSYDLQSTASTEVTYDQYDTNGNLQQYTTKDGISTVIIWGYNQTQPIAKITGAKLSDIQQSLISSIVNASDLDASNPLNEPALITALDDFRKNSNMANYQVTTYTYDPLIGVTSITPPSGIREVYIYDAANRLKEIRENSATGKLLKEFKYNYKN</sequence>
<evidence type="ECO:0000313" key="2">
    <source>
        <dbReference type="Proteomes" id="UP000552615"/>
    </source>
</evidence>
<comment type="caution">
    <text evidence="1">The sequence shown here is derived from an EMBL/GenBank/DDBJ whole genome shotgun (WGS) entry which is preliminary data.</text>
</comment>
<evidence type="ECO:0000313" key="1">
    <source>
        <dbReference type="EMBL" id="NML57513.1"/>
    </source>
</evidence>
<dbReference type="AlphaFoldDB" id="A0A7Y0A6C1"/>
<dbReference type="RefSeq" id="WP_169230830.1">
    <property type="nucleotide sequence ID" value="NZ_JABBGF010000001.1"/>
</dbReference>
<reference evidence="1 2" key="1">
    <citation type="submission" date="2020-04" db="EMBL/GenBank/DDBJ databases">
        <title>Chryseobacterium sp. RJ-7-14 sp. nov., isolated from Jeju soil.</title>
        <authorList>
            <person name="Dahal R.H."/>
            <person name="Chaudhary D.K."/>
        </authorList>
    </citation>
    <scope>NUCLEOTIDE SEQUENCE [LARGE SCALE GENOMIC DNA]</scope>
    <source>
        <strain evidence="1 2">RJ-7-14</strain>
    </source>
</reference>
<keyword evidence="2" id="KW-1185">Reference proteome</keyword>
<organism evidence="1 2">
    <name type="scientific">Chryseobacterium cheonjiense</name>
    <dbReference type="NCBI Taxonomy" id="2728845"/>
    <lineage>
        <taxon>Bacteria</taxon>
        <taxon>Pseudomonadati</taxon>
        <taxon>Bacteroidota</taxon>
        <taxon>Flavobacteriia</taxon>
        <taxon>Flavobacteriales</taxon>
        <taxon>Weeksellaceae</taxon>
        <taxon>Chryseobacterium group</taxon>
        <taxon>Chryseobacterium</taxon>
    </lineage>
</organism>
<evidence type="ECO:0008006" key="3">
    <source>
        <dbReference type="Google" id="ProtNLM"/>
    </source>
</evidence>
<dbReference type="Proteomes" id="UP000552615">
    <property type="component" value="Unassembled WGS sequence"/>
</dbReference>
<gene>
    <name evidence="1" type="ORF">HHL20_09170</name>
</gene>
<proteinExistence type="predicted"/>
<accession>A0A7Y0A6C1</accession>
<name>A0A7Y0A6C1_9FLAO</name>